<evidence type="ECO:0000313" key="1">
    <source>
        <dbReference type="EMBL" id="POZ50653.1"/>
    </source>
</evidence>
<comment type="caution">
    <text evidence="1">The sequence shown here is derived from an EMBL/GenBank/DDBJ whole genome shotgun (WGS) entry which is preliminary data.</text>
</comment>
<evidence type="ECO:0000313" key="2">
    <source>
        <dbReference type="Proteomes" id="UP000237423"/>
    </source>
</evidence>
<dbReference type="RefSeq" id="WP_103975198.1">
    <property type="nucleotide sequence ID" value="NZ_PGFZ01000009.1"/>
</dbReference>
<accession>A0A2S5CIL3</accession>
<organism evidence="1 2">
    <name type="scientific">Methylovulum psychrotolerans</name>
    <dbReference type="NCBI Taxonomy" id="1704499"/>
    <lineage>
        <taxon>Bacteria</taxon>
        <taxon>Pseudomonadati</taxon>
        <taxon>Pseudomonadota</taxon>
        <taxon>Gammaproteobacteria</taxon>
        <taxon>Methylococcales</taxon>
        <taxon>Methylococcaceae</taxon>
        <taxon>Methylovulum</taxon>
    </lineage>
</organism>
<gene>
    <name evidence="1" type="ORF">AADEFJLK_03550</name>
</gene>
<reference evidence="1 2" key="1">
    <citation type="submission" date="2017-11" db="EMBL/GenBank/DDBJ databases">
        <title>Draft Genome Sequence of Methylobacter psychrotolerans Sph1T, an Obligate Methanotroph from Low-Temperature Environments.</title>
        <authorList>
            <person name="Oshkin I.Y."/>
            <person name="Miroshnikov K."/>
            <person name="Belova S.E."/>
            <person name="Korzhenkov A."/>
            <person name="Toshchakov S.V."/>
            <person name="Dedysh S.N."/>
        </authorList>
    </citation>
    <scope>NUCLEOTIDE SEQUENCE [LARGE SCALE GENOMIC DNA]</scope>
    <source>
        <strain evidence="1 2">Sph1</strain>
    </source>
</reference>
<proteinExistence type="predicted"/>
<dbReference type="Proteomes" id="UP000237423">
    <property type="component" value="Unassembled WGS sequence"/>
</dbReference>
<name>A0A2S5CIL3_9GAMM</name>
<protein>
    <submittedName>
        <fullName evidence="1">Uncharacterized protein</fullName>
    </submittedName>
</protein>
<sequence>MNKTLTVFAVSESALETYCVVRVYWMTGKQRKKAVDVRLALTCENKLAAAEAVAIRYLLGEACVFNKNCTGHNLRIVVAKGAIKKLGHSKSRLEELYDYGYPLLNRYMGANIIVSKDNSWFPSVEQLGIVPCVDGEKLRGRETFETNDKGVISITRHALERYQENCGTVNPQTTWKSLIQRLQFNAGIEKVELPKNVLEHKIGKYGEPPEVWRHPDSTLHFVFCIKHDCKVLVTVFDRNTKFDKAFHSPKEAWAVQPKKIMM</sequence>
<dbReference type="AlphaFoldDB" id="A0A2S5CIL3"/>
<dbReference type="EMBL" id="PGFZ01000009">
    <property type="protein sequence ID" value="POZ50653.1"/>
    <property type="molecule type" value="Genomic_DNA"/>
</dbReference>